<organism evidence="3 4">
    <name type="scientific">Novilysobacter selenitireducens</name>
    <dbReference type="NCBI Taxonomy" id="2872639"/>
    <lineage>
        <taxon>Bacteria</taxon>
        <taxon>Pseudomonadati</taxon>
        <taxon>Pseudomonadota</taxon>
        <taxon>Gammaproteobacteria</taxon>
        <taxon>Lysobacterales</taxon>
        <taxon>Lysobacteraceae</taxon>
        <taxon>Novilysobacter</taxon>
    </lineage>
</organism>
<proteinExistence type="predicted"/>
<keyword evidence="2" id="KW-1133">Transmembrane helix</keyword>
<dbReference type="SUPFAM" id="SSF54523">
    <property type="entry name" value="Pili subunits"/>
    <property type="match status" value="1"/>
</dbReference>
<comment type="caution">
    <text evidence="3">The sequence shown here is derived from an EMBL/GenBank/DDBJ whole genome shotgun (WGS) entry which is preliminary data.</text>
</comment>
<reference evidence="3 4" key="1">
    <citation type="submission" date="2021-09" db="EMBL/GenBank/DDBJ databases">
        <title>Lysobacter sp. 13A isolated from the river sediment.</title>
        <authorList>
            <person name="Liu H."/>
            <person name="Li S."/>
            <person name="Mao S."/>
        </authorList>
    </citation>
    <scope>NUCLEOTIDE SEQUENCE [LARGE SCALE GENOMIC DNA]</scope>
    <source>
        <strain evidence="3 4">13A</strain>
    </source>
</reference>
<dbReference type="Proteomes" id="UP001430954">
    <property type="component" value="Unassembled WGS sequence"/>
</dbReference>
<dbReference type="NCBIfam" id="TIGR02523">
    <property type="entry name" value="type_IV_pilV"/>
    <property type="match status" value="1"/>
</dbReference>
<accession>A0ABS7T6R4</accession>
<dbReference type="EMBL" id="JAINZW010000003">
    <property type="protein sequence ID" value="MBZ4039543.1"/>
    <property type="molecule type" value="Genomic_DNA"/>
</dbReference>
<evidence type="ECO:0000256" key="2">
    <source>
        <dbReference type="SAM" id="Phobius"/>
    </source>
</evidence>
<name>A0ABS7T6R4_9GAMM</name>
<protein>
    <submittedName>
        <fullName evidence="3">Type IV pilus modification protein PilV</fullName>
    </submittedName>
</protein>
<dbReference type="InterPro" id="IPR013362">
    <property type="entry name" value="Pilus_4_PilV"/>
</dbReference>
<evidence type="ECO:0000256" key="1">
    <source>
        <dbReference type="SAM" id="MobiDB-lite"/>
    </source>
</evidence>
<feature type="transmembrane region" description="Helical" evidence="2">
    <location>
        <begin position="21"/>
        <end position="43"/>
    </location>
</feature>
<keyword evidence="2" id="KW-0472">Membrane</keyword>
<keyword evidence="2" id="KW-0812">Transmembrane</keyword>
<evidence type="ECO:0000313" key="4">
    <source>
        <dbReference type="Proteomes" id="UP001430954"/>
    </source>
</evidence>
<sequence>MGKYRNSRFNAPVARGAVRGAGLIEVLVAVLIMAIGLLGIAAMQATALRNSQSALERSQAVVQTYSIVDAMRANREAALAGNYNMGMTCEPPGAGGSLVANDQSNWINDLQSSMGSTACGQVGCDAAGACTITVEWDDSRAGPQGGAGDEEQTVVTQTRI</sequence>
<evidence type="ECO:0000313" key="3">
    <source>
        <dbReference type="EMBL" id="MBZ4039543.1"/>
    </source>
</evidence>
<keyword evidence="4" id="KW-1185">Reference proteome</keyword>
<feature type="region of interest" description="Disordered" evidence="1">
    <location>
        <begin position="140"/>
        <end position="160"/>
    </location>
</feature>
<dbReference type="RefSeq" id="WP_425492097.1">
    <property type="nucleotide sequence ID" value="NZ_JAINZW010000003.1"/>
</dbReference>
<dbReference type="InterPro" id="IPR045584">
    <property type="entry name" value="Pilin-like"/>
</dbReference>
<gene>
    <name evidence="3" type="primary">pilV</name>
    <name evidence="3" type="ORF">K6753_08335</name>
</gene>